<protein>
    <recommendedName>
        <fullName evidence="4">DUF2523 domain-containing protein</fullName>
    </recommendedName>
</protein>
<evidence type="ECO:0000313" key="3">
    <source>
        <dbReference type="Proteomes" id="UP000825388"/>
    </source>
</evidence>
<feature type="transmembrane region" description="Helical" evidence="1">
    <location>
        <begin position="20"/>
        <end position="40"/>
    </location>
</feature>
<name>A0AAW4RRQ7_XANCI</name>
<dbReference type="AlphaFoldDB" id="A0AAW4RRQ7"/>
<evidence type="ECO:0000313" key="2">
    <source>
        <dbReference type="EMBL" id="MBZ3926867.1"/>
    </source>
</evidence>
<sequence length="98" mass="10698">MPVVLVELLAVLGPWITRFFAAKAVIMVAGFFGRLGLVLMTDKFVMEPMIEAATNAFHAIPAEFQCWFGVIGVTQMCSVVVSGLTLISAKRVFFGKKD</sequence>
<keyword evidence="1" id="KW-0812">Transmembrane</keyword>
<reference evidence="2" key="1">
    <citation type="submission" date="2015-12" db="EMBL/GenBank/DDBJ databases">
        <authorList>
            <person name="Bansal K."/>
            <person name="Midha S."/>
            <person name="Patil P.B."/>
        </authorList>
    </citation>
    <scope>NUCLEOTIDE SEQUENCE</scope>
    <source>
        <strain evidence="2">LMG867</strain>
    </source>
</reference>
<dbReference type="RefSeq" id="WP_089112392.1">
    <property type="nucleotide sequence ID" value="NZ_LOKL01000176.1"/>
</dbReference>
<evidence type="ECO:0008006" key="4">
    <source>
        <dbReference type="Google" id="ProtNLM"/>
    </source>
</evidence>
<keyword evidence="1" id="KW-0472">Membrane</keyword>
<accession>A0AAW4RRQ7</accession>
<gene>
    <name evidence="2" type="ORF">Xseb_21360</name>
</gene>
<dbReference type="Proteomes" id="UP000825388">
    <property type="component" value="Unassembled WGS sequence"/>
</dbReference>
<organism evidence="2 3">
    <name type="scientific">Xanthomonas citri pv. sesbaniae</name>
    <dbReference type="NCBI Taxonomy" id="473425"/>
    <lineage>
        <taxon>Bacteria</taxon>
        <taxon>Pseudomonadati</taxon>
        <taxon>Pseudomonadota</taxon>
        <taxon>Gammaproteobacteria</taxon>
        <taxon>Lysobacterales</taxon>
        <taxon>Lysobacteraceae</taxon>
        <taxon>Xanthomonas</taxon>
    </lineage>
</organism>
<dbReference type="EMBL" id="LOKL01000176">
    <property type="protein sequence ID" value="MBZ3926867.1"/>
    <property type="molecule type" value="Genomic_DNA"/>
</dbReference>
<keyword evidence="1" id="KW-1133">Transmembrane helix</keyword>
<proteinExistence type="predicted"/>
<evidence type="ECO:0000256" key="1">
    <source>
        <dbReference type="SAM" id="Phobius"/>
    </source>
</evidence>
<comment type="caution">
    <text evidence="2">The sequence shown here is derived from an EMBL/GenBank/DDBJ whole genome shotgun (WGS) entry which is preliminary data.</text>
</comment>